<evidence type="ECO:0000256" key="1">
    <source>
        <dbReference type="SAM" id="Phobius"/>
    </source>
</evidence>
<dbReference type="AlphaFoldDB" id="A0A0G1UVP6"/>
<keyword evidence="1" id="KW-1133">Transmembrane helix</keyword>
<protein>
    <submittedName>
        <fullName evidence="2">Uncharacterized protein</fullName>
    </submittedName>
</protein>
<comment type="caution">
    <text evidence="2">The sequence shown here is derived from an EMBL/GenBank/DDBJ whole genome shotgun (WGS) entry which is preliminary data.</text>
</comment>
<accession>A0A0G1UVP6</accession>
<reference evidence="2 3" key="1">
    <citation type="journal article" date="2015" name="Nature">
        <title>rRNA introns, odd ribosomes, and small enigmatic genomes across a large radiation of phyla.</title>
        <authorList>
            <person name="Brown C.T."/>
            <person name="Hug L.A."/>
            <person name="Thomas B.C."/>
            <person name="Sharon I."/>
            <person name="Castelle C.J."/>
            <person name="Singh A."/>
            <person name="Wilkins M.J."/>
            <person name="Williams K.H."/>
            <person name="Banfield J.F."/>
        </authorList>
    </citation>
    <scope>NUCLEOTIDE SEQUENCE [LARGE SCALE GENOMIC DNA]</scope>
</reference>
<gene>
    <name evidence="2" type="ORF">UY32_C0034G0009</name>
</gene>
<dbReference type="Proteomes" id="UP000034600">
    <property type="component" value="Unassembled WGS sequence"/>
</dbReference>
<evidence type="ECO:0000313" key="2">
    <source>
        <dbReference type="EMBL" id="KKU98111.1"/>
    </source>
</evidence>
<name>A0A0G1UVP6_9BACT</name>
<feature type="transmembrane region" description="Helical" evidence="1">
    <location>
        <begin position="264"/>
        <end position="283"/>
    </location>
</feature>
<evidence type="ECO:0000313" key="3">
    <source>
        <dbReference type="Proteomes" id="UP000034600"/>
    </source>
</evidence>
<dbReference type="EMBL" id="LCPO01000034">
    <property type="protein sequence ID" value="KKU98111.1"/>
    <property type="molecule type" value="Genomic_DNA"/>
</dbReference>
<keyword evidence="1" id="KW-0812">Transmembrane</keyword>
<keyword evidence="1" id="KW-0472">Membrane</keyword>
<proteinExistence type="predicted"/>
<organism evidence="2 3">
    <name type="scientific">Candidatus Jorgensenbacteria bacterium GW2011_GWC1_48_8</name>
    <dbReference type="NCBI Taxonomy" id="1618666"/>
    <lineage>
        <taxon>Bacteria</taxon>
        <taxon>Candidatus Joergenseniibacteriota</taxon>
    </lineage>
</organism>
<feature type="non-terminal residue" evidence="2">
    <location>
        <position position="1"/>
    </location>
</feature>
<sequence>SLGSHEDGVGSLGGHSLEKSSLSGTTLKGSVFSGDSNDPVANFGRKGASLVMSQVRAVPKEFRKTAIRSILETISPGLWEQVGQKARASQKKHGIKAAGGLEKALAATLANHYLSQLQELKSTGRAPRTGVMGLGAYPASFGACCSKLETKLAVSGWLSDVGSSIKKIGKKVVEYSPPGLAYKAGKAGVKYGKKGAEAAYKAGKKVFNGLGKLACKLAPMVGNAAGSSPDPRAQAAAQGAQMIQNLCSSPETAPYEPEATGGGGIPLMPILLIGGGIAAYFLLSRRG</sequence>